<dbReference type="EMBL" id="CM042055">
    <property type="protein sequence ID" value="KAI3702103.1"/>
    <property type="molecule type" value="Genomic_DNA"/>
</dbReference>
<accession>A0ACB8ZWT2</accession>
<sequence>MISSSILGQFKLEDIILKGYFLAPKSYYYYNEKGNEIVNYKGAAKNQINPEWFESQYADPDRKQQVNVDANFRIDWSTLNIFKKDKSIQVGINLGSKRIPLFQDHNWVDTEPIDIHDLSNLDYISRKSVWMGDGAPSSSLSTISPASSTSFYLTPASVCALESSFL</sequence>
<gene>
    <name evidence="1" type="ORF">L6452_27784</name>
</gene>
<comment type="caution">
    <text evidence="1">The sequence shown here is derived from an EMBL/GenBank/DDBJ whole genome shotgun (WGS) entry which is preliminary data.</text>
</comment>
<dbReference type="Proteomes" id="UP001055879">
    <property type="component" value="Linkage Group LG09"/>
</dbReference>
<proteinExistence type="predicted"/>
<name>A0ACB8ZWT2_ARCLA</name>
<reference evidence="2" key="1">
    <citation type="journal article" date="2022" name="Mol. Ecol. Resour.">
        <title>The genomes of chicory, endive, great burdock and yacon provide insights into Asteraceae palaeo-polyploidization history and plant inulin production.</title>
        <authorList>
            <person name="Fan W."/>
            <person name="Wang S."/>
            <person name="Wang H."/>
            <person name="Wang A."/>
            <person name="Jiang F."/>
            <person name="Liu H."/>
            <person name="Zhao H."/>
            <person name="Xu D."/>
            <person name="Zhang Y."/>
        </authorList>
    </citation>
    <scope>NUCLEOTIDE SEQUENCE [LARGE SCALE GENOMIC DNA]</scope>
    <source>
        <strain evidence="2">cv. Niubang</strain>
    </source>
</reference>
<keyword evidence="2" id="KW-1185">Reference proteome</keyword>
<evidence type="ECO:0000313" key="1">
    <source>
        <dbReference type="EMBL" id="KAI3702103.1"/>
    </source>
</evidence>
<reference evidence="1 2" key="2">
    <citation type="journal article" date="2022" name="Mol. Ecol. Resour.">
        <title>The genomes of chicory, endive, great burdock and yacon provide insights into Asteraceae paleo-polyploidization history and plant inulin production.</title>
        <authorList>
            <person name="Fan W."/>
            <person name="Wang S."/>
            <person name="Wang H."/>
            <person name="Wang A."/>
            <person name="Jiang F."/>
            <person name="Liu H."/>
            <person name="Zhao H."/>
            <person name="Xu D."/>
            <person name="Zhang Y."/>
        </authorList>
    </citation>
    <scope>NUCLEOTIDE SEQUENCE [LARGE SCALE GENOMIC DNA]</scope>
    <source>
        <strain evidence="2">cv. Niubang</strain>
    </source>
</reference>
<protein>
    <submittedName>
        <fullName evidence="1">Uncharacterized protein</fullName>
    </submittedName>
</protein>
<organism evidence="1 2">
    <name type="scientific">Arctium lappa</name>
    <name type="common">Greater burdock</name>
    <name type="synonym">Lappa major</name>
    <dbReference type="NCBI Taxonomy" id="4217"/>
    <lineage>
        <taxon>Eukaryota</taxon>
        <taxon>Viridiplantae</taxon>
        <taxon>Streptophyta</taxon>
        <taxon>Embryophyta</taxon>
        <taxon>Tracheophyta</taxon>
        <taxon>Spermatophyta</taxon>
        <taxon>Magnoliopsida</taxon>
        <taxon>eudicotyledons</taxon>
        <taxon>Gunneridae</taxon>
        <taxon>Pentapetalae</taxon>
        <taxon>asterids</taxon>
        <taxon>campanulids</taxon>
        <taxon>Asterales</taxon>
        <taxon>Asteraceae</taxon>
        <taxon>Carduoideae</taxon>
        <taxon>Cardueae</taxon>
        <taxon>Arctiinae</taxon>
        <taxon>Arctium</taxon>
    </lineage>
</organism>
<evidence type="ECO:0000313" key="2">
    <source>
        <dbReference type="Proteomes" id="UP001055879"/>
    </source>
</evidence>